<comment type="caution">
    <text evidence="1">The sequence shown here is derived from an EMBL/GenBank/DDBJ whole genome shotgun (WGS) entry which is preliminary data.</text>
</comment>
<accession>A0A935K2S8</accession>
<gene>
    <name evidence="1" type="ORF">IPJ38_10970</name>
</gene>
<dbReference type="AlphaFoldDB" id="A0A935K2S8"/>
<name>A0A935K2S8_9RHOO</name>
<evidence type="ECO:0000313" key="1">
    <source>
        <dbReference type="EMBL" id="MBK7415544.1"/>
    </source>
</evidence>
<dbReference type="EMBL" id="JADJMS010000021">
    <property type="protein sequence ID" value="MBK7415544.1"/>
    <property type="molecule type" value="Genomic_DNA"/>
</dbReference>
<organism evidence="1 2">
    <name type="scientific">Candidatus Dechloromonas phosphorivorans</name>
    <dbReference type="NCBI Taxonomy" id="2899244"/>
    <lineage>
        <taxon>Bacteria</taxon>
        <taxon>Pseudomonadati</taxon>
        <taxon>Pseudomonadota</taxon>
        <taxon>Betaproteobacteria</taxon>
        <taxon>Rhodocyclales</taxon>
        <taxon>Azonexaceae</taxon>
        <taxon>Dechloromonas</taxon>
    </lineage>
</organism>
<evidence type="ECO:0000313" key="2">
    <source>
        <dbReference type="Proteomes" id="UP000739411"/>
    </source>
</evidence>
<dbReference type="Proteomes" id="UP000739411">
    <property type="component" value="Unassembled WGS sequence"/>
</dbReference>
<proteinExistence type="predicted"/>
<sequence length="71" mass="7716">MRFIVLGLRRTKAGATEGPYRAATVSVIGLRHRLMAMAMMKVLINNGCVLFIEMRNLKIPATGNPCVLTAG</sequence>
<protein>
    <submittedName>
        <fullName evidence="1">Uncharacterized protein</fullName>
    </submittedName>
</protein>
<reference evidence="1 2" key="1">
    <citation type="submission" date="2020-10" db="EMBL/GenBank/DDBJ databases">
        <title>Connecting structure to function with the recovery of over 1000 high-quality activated sludge metagenome-assembled genomes encoding full-length rRNA genes using long-read sequencing.</title>
        <authorList>
            <person name="Singleton C.M."/>
            <person name="Petriglieri F."/>
            <person name="Kristensen J.M."/>
            <person name="Kirkegaard R.H."/>
            <person name="Michaelsen T.Y."/>
            <person name="Andersen M.H."/>
            <person name="Karst S.M."/>
            <person name="Dueholm M.S."/>
            <person name="Nielsen P.H."/>
            <person name="Albertsen M."/>
        </authorList>
    </citation>
    <scope>NUCLEOTIDE SEQUENCE [LARGE SCALE GENOMIC DNA]</scope>
    <source>
        <strain evidence="1">EsbW_18-Q3-R4-48_BATAC.463</strain>
    </source>
</reference>